<feature type="domain" description="TonB-dependent receptor plug" evidence="12">
    <location>
        <begin position="124"/>
        <end position="244"/>
    </location>
</feature>
<keyword evidence="2 8" id="KW-0813">Transport</keyword>
<dbReference type="Pfam" id="PF07715">
    <property type="entry name" value="Plug"/>
    <property type="match status" value="1"/>
</dbReference>
<dbReference type="InterPro" id="IPR023997">
    <property type="entry name" value="TonB-dep_OMP_SusC/RagA_CS"/>
</dbReference>
<evidence type="ECO:0000256" key="4">
    <source>
        <dbReference type="ARBA" id="ARBA00022692"/>
    </source>
</evidence>
<dbReference type="InterPro" id="IPR036942">
    <property type="entry name" value="Beta-barrel_TonB_sf"/>
</dbReference>
<dbReference type="EMBL" id="CP081495">
    <property type="protein sequence ID" value="UYW02456.1"/>
    <property type="molecule type" value="Genomic_DNA"/>
</dbReference>
<feature type="chain" id="PRO_5046447487" evidence="10">
    <location>
        <begin position="21"/>
        <end position="1023"/>
    </location>
</feature>
<dbReference type="Gene3D" id="2.170.130.10">
    <property type="entry name" value="TonB-dependent receptor, plug domain"/>
    <property type="match status" value="1"/>
</dbReference>
<keyword evidence="7 8" id="KW-0998">Cell outer membrane</keyword>
<dbReference type="RefSeq" id="WP_264435011.1">
    <property type="nucleotide sequence ID" value="NZ_CP081495.1"/>
</dbReference>
<dbReference type="PROSITE" id="PS52016">
    <property type="entry name" value="TONB_DEPENDENT_REC_3"/>
    <property type="match status" value="1"/>
</dbReference>
<evidence type="ECO:0000256" key="5">
    <source>
        <dbReference type="ARBA" id="ARBA00023077"/>
    </source>
</evidence>
<keyword evidence="13" id="KW-0675">Receptor</keyword>
<evidence type="ECO:0000259" key="12">
    <source>
        <dbReference type="Pfam" id="PF07715"/>
    </source>
</evidence>
<evidence type="ECO:0000259" key="11">
    <source>
        <dbReference type="Pfam" id="PF00593"/>
    </source>
</evidence>
<keyword evidence="3 8" id="KW-1134">Transmembrane beta strand</keyword>
<evidence type="ECO:0000313" key="13">
    <source>
        <dbReference type="EMBL" id="UYW02456.1"/>
    </source>
</evidence>
<evidence type="ECO:0000256" key="3">
    <source>
        <dbReference type="ARBA" id="ARBA00022452"/>
    </source>
</evidence>
<dbReference type="Pfam" id="PF00593">
    <property type="entry name" value="TonB_dep_Rec_b-barrel"/>
    <property type="match status" value="1"/>
</dbReference>
<sequence length="1023" mass="113769">MLKKTILFCLPLAIPFSLYAKEYHATTYNVIQSFYKLQVMDEYNQPVVNAMLEVEGYSLVFFTDENGMVELPKTLQGKNFYVSLDGYITIHGIVGFNTDLVLLEDNINQLDEIVVVGYGDSKRKNLTSSIGKVKTKNISPRNVSSANQLLQGQVAGVNLTTANGTPGSRSRVSIRGISSINGDNEPLYVIDGIPISKSNASYNYSGEFVQDPLSLINPSDIESMDVLKDAAATAIYGSRGANGVIIINTKQGKKGKLKFSFSQLTGLSTMPKKMNLLSSDQYINLQNEAVNNYNQDFGYIPGKPGYIDINKVLGKVPENYTDIGWQDLIIRNAATTTQTDFSVSGGNEKVKTYNSIGYAYQEGLINKSSLKRYSLRSNVNYKPNDKFDLGFNIAGNFTQSSSIPNGDQGTALFQRSLEQRPYDSPYLANGDYSVGGKDILRHNALIILDKDHTDDKNYQSLINLYGAYHFLNGFTFKTSYNSELRIGHGARRQEIGHPYNGGLGWINDSRNTRYSQAFDNVLSYEKTLFDVFNVNAMIGHSYFSDKYTFNTVTGREFPANDFKHINAATIVTGSSSMSEYAIESYFGRLNLGFDDKYLVSATIRRDGSSKFNKDYRYDYFPSVSAGWIFSSEKFMNNVNFINFGKLRASWGKTGNQDGIGNYDYFALAQGGYNYNGTTGLSITSIGNKNLKWEVNTQSDIGIDLSFLSNRLNFTYDFFIKESKDLLYNVPILQTSGFSNMTQNIGKLRNVGHEFTISSINISNPNFTWTTNLNLSLIKNEVKSLLGDGVVTIGNWNAIIEGQPLGVFYGYEHQGIYQTVDQIPTNLYNQGVRPGDIIYADINGDGQINSSDRTVIGNSQPDFFGGFTNTFKYKNFDMSIFATFSVGNDIVSNWRTGLDHLGGTDYNNIASSYNDRWTGPGTSNWVPRATKGSWNTKNSSYYIEDGSYLRLKNLTVGYTLPEALLQKIGFENIRVFATVNNLFTITNYSGYDPEAASGTNAASFGIDNLVTPQPRSFLLGITIN</sequence>
<gene>
    <name evidence="13" type="ORF">K5I29_06095</name>
</gene>
<evidence type="ECO:0000313" key="14">
    <source>
        <dbReference type="Proteomes" id="UP001163328"/>
    </source>
</evidence>
<feature type="signal peptide" evidence="10">
    <location>
        <begin position="1"/>
        <end position="20"/>
    </location>
</feature>
<comment type="subcellular location">
    <subcellularLocation>
        <location evidence="1 8">Cell outer membrane</location>
        <topology evidence="1 8">Multi-pass membrane protein</topology>
    </subcellularLocation>
</comment>
<evidence type="ECO:0000256" key="2">
    <source>
        <dbReference type="ARBA" id="ARBA00022448"/>
    </source>
</evidence>
<dbReference type="InterPro" id="IPR008969">
    <property type="entry name" value="CarboxyPept-like_regulatory"/>
</dbReference>
<proteinExistence type="inferred from homology"/>
<dbReference type="InterPro" id="IPR023996">
    <property type="entry name" value="TonB-dep_OMP_SusC/RagA"/>
</dbReference>
<evidence type="ECO:0000256" key="8">
    <source>
        <dbReference type="PROSITE-ProRule" id="PRU01360"/>
    </source>
</evidence>
<keyword evidence="14" id="KW-1185">Reference proteome</keyword>
<comment type="similarity">
    <text evidence="8 9">Belongs to the TonB-dependent receptor family.</text>
</comment>
<dbReference type="Proteomes" id="UP001163328">
    <property type="component" value="Chromosome"/>
</dbReference>
<keyword evidence="4 8" id="KW-0812">Transmembrane</keyword>
<keyword evidence="5 9" id="KW-0798">TonB box</keyword>
<accession>A0ABY6M1P1</accession>
<keyword evidence="6 8" id="KW-0472">Membrane</keyword>
<evidence type="ECO:0000256" key="1">
    <source>
        <dbReference type="ARBA" id="ARBA00004571"/>
    </source>
</evidence>
<feature type="domain" description="TonB-dependent receptor-like beta-barrel" evidence="11">
    <location>
        <begin position="432"/>
        <end position="981"/>
    </location>
</feature>
<dbReference type="Gene3D" id="2.40.170.20">
    <property type="entry name" value="TonB-dependent receptor, beta-barrel domain"/>
    <property type="match status" value="1"/>
</dbReference>
<keyword evidence="10" id="KW-0732">Signal</keyword>
<dbReference type="NCBIfam" id="TIGR04057">
    <property type="entry name" value="SusC_RagA_signa"/>
    <property type="match status" value="1"/>
</dbReference>
<evidence type="ECO:0000256" key="6">
    <source>
        <dbReference type="ARBA" id="ARBA00023136"/>
    </source>
</evidence>
<organism evidence="13 14">
    <name type="scientific">Flavobacterium agricola</name>
    <dbReference type="NCBI Taxonomy" id="2870839"/>
    <lineage>
        <taxon>Bacteria</taxon>
        <taxon>Pseudomonadati</taxon>
        <taxon>Bacteroidota</taxon>
        <taxon>Flavobacteriia</taxon>
        <taxon>Flavobacteriales</taxon>
        <taxon>Flavobacteriaceae</taxon>
        <taxon>Flavobacterium</taxon>
    </lineage>
</organism>
<dbReference type="InterPro" id="IPR000531">
    <property type="entry name" value="Beta-barrel_TonB"/>
</dbReference>
<evidence type="ECO:0000256" key="9">
    <source>
        <dbReference type="RuleBase" id="RU003357"/>
    </source>
</evidence>
<reference evidence="13" key="1">
    <citation type="submission" date="2021-08" db="EMBL/GenBank/DDBJ databases">
        <title>Flavobacterium sp. strain CC-SYL302.</title>
        <authorList>
            <person name="Lin S.-Y."/>
            <person name="Lee T.-H."/>
            <person name="Young C.-C."/>
        </authorList>
    </citation>
    <scope>NUCLEOTIDE SEQUENCE</scope>
    <source>
        <strain evidence="13">CC-SYL302</strain>
    </source>
</reference>
<dbReference type="NCBIfam" id="TIGR04056">
    <property type="entry name" value="OMP_RagA_SusC"/>
    <property type="match status" value="1"/>
</dbReference>
<protein>
    <submittedName>
        <fullName evidence="13">TonB-dependent receptor</fullName>
    </submittedName>
</protein>
<name>A0ABY6M1P1_9FLAO</name>
<dbReference type="SUPFAM" id="SSF49464">
    <property type="entry name" value="Carboxypeptidase regulatory domain-like"/>
    <property type="match status" value="1"/>
</dbReference>
<dbReference type="SUPFAM" id="SSF56935">
    <property type="entry name" value="Porins"/>
    <property type="match status" value="1"/>
</dbReference>
<evidence type="ECO:0000256" key="7">
    <source>
        <dbReference type="ARBA" id="ARBA00023237"/>
    </source>
</evidence>
<dbReference type="InterPro" id="IPR039426">
    <property type="entry name" value="TonB-dep_rcpt-like"/>
</dbReference>
<evidence type="ECO:0000256" key="10">
    <source>
        <dbReference type="SAM" id="SignalP"/>
    </source>
</evidence>
<dbReference type="InterPro" id="IPR012910">
    <property type="entry name" value="Plug_dom"/>
</dbReference>
<dbReference type="InterPro" id="IPR037066">
    <property type="entry name" value="Plug_dom_sf"/>
</dbReference>